<dbReference type="AlphaFoldDB" id="A0A2P2LC44"/>
<reference evidence="2" key="1">
    <citation type="submission" date="2018-02" db="EMBL/GenBank/DDBJ databases">
        <title>Rhizophora mucronata_Transcriptome.</title>
        <authorList>
            <person name="Meera S.P."/>
            <person name="Sreeshan A."/>
            <person name="Augustine A."/>
        </authorList>
    </citation>
    <scope>NUCLEOTIDE SEQUENCE</scope>
    <source>
        <tissue evidence="2">Leaf</tissue>
    </source>
</reference>
<feature type="transmembrane region" description="Helical" evidence="1">
    <location>
        <begin position="12"/>
        <end position="35"/>
    </location>
</feature>
<evidence type="ECO:0000313" key="2">
    <source>
        <dbReference type="EMBL" id="MBX15543.1"/>
    </source>
</evidence>
<keyword evidence="1" id="KW-0812">Transmembrane</keyword>
<keyword evidence="1" id="KW-1133">Transmembrane helix</keyword>
<protein>
    <submittedName>
        <fullName evidence="2">Putative adp-ribosylation factor 2</fullName>
    </submittedName>
</protein>
<accession>A0A2P2LC44</accession>
<evidence type="ECO:0000256" key="1">
    <source>
        <dbReference type="SAM" id="Phobius"/>
    </source>
</evidence>
<proteinExistence type="predicted"/>
<name>A0A2P2LC44_RHIMU</name>
<keyword evidence="1" id="KW-0472">Membrane</keyword>
<sequence length="98" mass="11000">MFLYSTVSTLNPMVGMVVTISPSLSLYKIVVLPAASRPTIRIRISFLAKSRLNSFVKVSPISASPDDKLRVKRFRSIVMKIERSTGQEEEIDGDRRLS</sequence>
<dbReference type="EMBL" id="GGEC01035059">
    <property type="protein sequence ID" value="MBX15543.1"/>
    <property type="molecule type" value="Transcribed_RNA"/>
</dbReference>
<organism evidence="2">
    <name type="scientific">Rhizophora mucronata</name>
    <name type="common">Asiatic mangrove</name>
    <dbReference type="NCBI Taxonomy" id="61149"/>
    <lineage>
        <taxon>Eukaryota</taxon>
        <taxon>Viridiplantae</taxon>
        <taxon>Streptophyta</taxon>
        <taxon>Embryophyta</taxon>
        <taxon>Tracheophyta</taxon>
        <taxon>Spermatophyta</taxon>
        <taxon>Magnoliopsida</taxon>
        <taxon>eudicotyledons</taxon>
        <taxon>Gunneridae</taxon>
        <taxon>Pentapetalae</taxon>
        <taxon>rosids</taxon>
        <taxon>fabids</taxon>
        <taxon>Malpighiales</taxon>
        <taxon>Rhizophoraceae</taxon>
        <taxon>Rhizophora</taxon>
    </lineage>
</organism>